<dbReference type="AlphaFoldDB" id="A0A6B2JPM1"/>
<comment type="caution">
    <text evidence="2">The sequence shown here is derived from an EMBL/GenBank/DDBJ whole genome shotgun (WGS) entry which is preliminary data.</text>
</comment>
<dbReference type="Proteomes" id="UP000474757">
    <property type="component" value="Unassembled WGS sequence"/>
</dbReference>
<reference evidence="2 3" key="1">
    <citation type="submission" date="2020-02" db="EMBL/GenBank/DDBJ databases">
        <title>Pseudoroseicyclus tamarix, sp. nov., isolated from offshore sediment of a Tamarix chinensis forest.</title>
        <authorList>
            <person name="Gai Y."/>
        </authorList>
    </citation>
    <scope>NUCLEOTIDE SEQUENCE [LARGE SCALE GENOMIC DNA]</scope>
    <source>
        <strain evidence="2 3">CLL3-39</strain>
    </source>
</reference>
<dbReference type="EMBL" id="JAAGAB010000002">
    <property type="protein sequence ID" value="NDV00627.1"/>
    <property type="molecule type" value="Genomic_DNA"/>
</dbReference>
<dbReference type="RefSeq" id="WP_163891303.1">
    <property type="nucleotide sequence ID" value="NZ_JAAFYS010000002.1"/>
</dbReference>
<gene>
    <name evidence="2" type="ORF">GZA08_06555</name>
</gene>
<evidence type="ECO:0000313" key="3">
    <source>
        <dbReference type="Proteomes" id="UP000474757"/>
    </source>
</evidence>
<dbReference type="Pfam" id="PF06568">
    <property type="entry name" value="YjiS-like"/>
    <property type="match status" value="1"/>
</dbReference>
<dbReference type="InterPro" id="IPR009506">
    <property type="entry name" value="YjiS-like"/>
</dbReference>
<sequence length="69" mass="7936">MTRLAPSPPQTLTVAGQRGRVQLVRLLSLWRHRYSSRRKLARLDPALLKDIGLTDDAARTESEIPFWRP</sequence>
<proteinExistence type="predicted"/>
<organism evidence="2 3">
    <name type="scientific">Pseudoroseicyclus tamaricis</name>
    <dbReference type="NCBI Taxonomy" id="2705421"/>
    <lineage>
        <taxon>Bacteria</taxon>
        <taxon>Pseudomonadati</taxon>
        <taxon>Pseudomonadota</taxon>
        <taxon>Alphaproteobacteria</taxon>
        <taxon>Rhodobacterales</taxon>
        <taxon>Paracoccaceae</taxon>
        <taxon>Pseudoroseicyclus</taxon>
    </lineage>
</organism>
<keyword evidence="3" id="KW-1185">Reference proteome</keyword>
<evidence type="ECO:0000259" key="1">
    <source>
        <dbReference type="Pfam" id="PF06568"/>
    </source>
</evidence>
<name>A0A6B2JPM1_9RHOB</name>
<accession>A0A6B2JPM1</accession>
<evidence type="ECO:0000313" key="2">
    <source>
        <dbReference type="EMBL" id="NDV00627.1"/>
    </source>
</evidence>
<feature type="domain" description="YjiS-like" evidence="1">
    <location>
        <begin position="23"/>
        <end position="54"/>
    </location>
</feature>
<protein>
    <submittedName>
        <fullName evidence="2">DUF1127 domain-containing protein</fullName>
    </submittedName>
</protein>